<feature type="chain" id="PRO_5034264971" evidence="2">
    <location>
        <begin position="22"/>
        <end position="2419"/>
    </location>
</feature>
<feature type="compositionally biased region" description="Low complexity" evidence="1">
    <location>
        <begin position="1121"/>
        <end position="1133"/>
    </location>
</feature>
<dbReference type="Pfam" id="PF01607">
    <property type="entry name" value="CBM_14"/>
    <property type="match status" value="1"/>
</dbReference>
<protein>
    <submittedName>
        <fullName evidence="5">Mucin-17</fullName>
    </submittedName>
</protein>
<dbReference type="Proteomes" id="UP000694843">
    <property type="component" value="Unplaced"/>
</dbReference>
<dbReference type="InterPro" id="IPR011330">
    <property type="entry name" value="Glyco_hydro/deAcase_b/a-brl"/>
</dbReference>
<feature type="region of interest" description="Disordered" evidence="1">
    <location>
        <begin position="661"/>
        <end position="820"/>
    </location>
</feature>
<feature type="compositionally biased region" description="Polar residues" evidence="1">
    <location>
        <begin position="399"/>
        <end position="408"/>
    </location>
</feature>
<dbReference type="Gene3D" id="2.170.140.10">
    <property type="entry name" value="Chitin binding domain"/>
    <property type="match status" value="1"/>
</dbReference>
<keyword evidence="2" id="KW-0732">Signal</keyword>
<dbReference type="CDD" id="cd10975">
    <property type="entry name" value="CE4_CDA_like_2"/>
    <property type="match status" value="1"/>
</dbReference>
<dbReference type="PROSITE" id="PS50940">
    <property type="entry name" value="CHIT_BIND_II"/>
    <property type="match status" value="1"/>
</dbReference>
<dbReference type="GO" id="GO:0016810">
    <property type="term" value="F:hydrolase activity, acting on carbon-nitrogen (but not peptide) bonds"/>
    <property type="evidence" value="ECO:0007669"/>
    <property type="project" value="InterPro"/>
</dbReference>
<feature type="compositionally biased region" description="Basic and acidic residues" evidence="1">
    <location>
        <begin position="485"/>
        <end position="495"/>
    </location>
</feature>
<feature type="compositionally biased region" description="Low complexity" evidence="1">
    <location>
        <begin position="1915"/>
        <end position="1938"/>
    </location>
</feature>
<feature type="region of interest" description="Disordered" evidence="1">
    <location>
        <begin position="312"/>
        <end position="353"/>
    </location>
</feature>
<dbReference type="SUPFAM" id="SSF88713">
    <property type="entry name" value="Glycoside hydrolase/deacetylase"/>
    <property type="match status" value="1"/>
</dbReference>
<evidence type="ECO:0000313" key="4">
    <source>
        <dbReference type="Proteomes" id="UP000694843"/>
    </source>
</evidence>
<dbReference type="Pfam" id="PF01522">
    <property type="entry name" value="Polysacc_deac_1"/>
    <property type="match status" value="1"/>
</dbReference>
<feature type="compositionally biased region" description="Low complexity" evidence="1">
    <location>
        <begin position="1958"/>
        <end position="1976"/>
    </location>
</feature>
<proteinExistence type="predicted"/>
<dbReference type="InterPro" id="IPR002509">
    <property type="entry name" value="NODB_dom"/>
</dbReference>
<feature type="compositionally biased region" description="Basic and acidic residues" evidence="1">
    <location>
        <begin position="1754"/>
        <end position="1772"/>
    </location>
</feature>
<dbReference type="KEGG" id="hazt:108672449"/>
<dbReference type="PANTHER" id="PTHR45985:SF12">
    <property type="entry name" value="CHITIN DEACETYLASE-LIKE 5, ISOFORM B"/>
    <property type="match status" value="1"/>
</dbReference>
<organism evidence="4 5">
    <name type="scientific">Hyalella azteca</name>
    <name type="common">Amphipod</name>
    <dbReference type="NCBI Taxonomy" id="294128"/>
    <lineage>
        <taxon>Eukaryota</taxon>
        <taxon>Metazoa</taxon>
        <taxon>Ecdysozoa</taxon>
        <taxon>Arthropoda</taxon>
        <taxon>Crustacea</taxon>
        <taxon>Multicrustacea</taxon>
        <taxon>Malacostraca</taxon>
        <taxon>Eumalacostraca</taxon>
        <taxon>Peracarida</taxon>
        <taxon>Amphipoda</taxon>
        <taxon>Senticaudata</taxon>
        <taxon>Talitrida</taxon>
        <taxon>Talitroidea</taxon>
        <taxon>Hyalellidae</taxon>
        <taxon>Hyalella</taxon>
    </lineage>
</organism>
<feature type="signal peptide" evidence="2">
    <location>
        <begin position="1"/>
        <end position="21"/>
    </location>
</feature>
<dbReference type="InterPro" id="IPR052740">
    <property type="entry name" value="CE4"/>
</dbReference>
<feature type="compositionally biased region" description="Low complexity" evidence="1">
    <location>
        <begin position="892"/>
        <end position="924"/>
    </location>
</feature>
<feature type="compositionally biased region" description="Polar residues" evidence="1">
    <location>
        <begin position="1845"/>
        <end position="1862"/>
    </location>
</feature>
<name>A0A8B7NRA2_HYAAZ</name>
<feature type="compositionally biased region" description="Low complexity" evidence="1">
    <location>
        <begin position="1651"/>
        <end position="1705"/>
    </location>
</feature>
<reference evidence="5" key="1">
    <citation type="submission" date="2025-08" db="UniProtKB">
        <authorList>
            <consortium name="RefSeq"/>
        </authorList>
    </citation>
    <scope>IDENTIFICATION</scope>
    <source>
        <tissue evidence="5">Whole organism</tissue>
    </source>
</reference>
<feature type="region of interest" description="Disordered" evidence="1">
    <location>
        <begin position="1207"/>
        <end position="1247"/>
    </location>
</feature>
<feature type="region of interest" description="Disordered" evidence="1">
    <location>
        <begin position="1807"/>
        <end position="1938"/>
    </location>
</feature>
<feature type="compositionally biased region" description="Polar residues" evidence="1">
    <location>
        <begin position="1999"/>
        <end position="2021"/>
    </location>
</feature>
<feature type="compositionally biased region" description="Low complexity" evidence="1">
    <location>
        <begin position="1234"/>
        <end position="1247"/>
    </location>
</feature>
<feature type="region of interest" description="Disordered" evidence="1">
    <location>
        <begin position="1566"/>
        <end position="1623"/>
    </location>
</feature>
<feature type="compositionally biased region" description="Low complexity" evidence="1">
    <location>
        <begin position="1580"/>
        <end position="1623"/>
    </location>
</feature>
<feature type="region of interest" description="Disordered" evidence="1">
    <location>
        <begin position="380"/>
        <end position="408"/>
    </location>
</feature>
<feature type="compositionally biased region" description="Basic and acidic residues" evidence="1">
    <location>
        <begin position="757"/>
        <end position="768"/>
    </location>
</feature>
<dbReference type="OrthoDB" id="504708at2759"/>
<feature type="compositionally biased region" description="Low complexity" evidence="1">
    <location>
        <begin position="872"/>
        <end position="882"/>
    </location>
</feature>
<feature type="domain" description="Chitin-binding type-2" evidence="3">
    <location>
        <begin position="48"/>
        <end position="103"/>
    </location>
</feature>
<dbReference type="Gene3D" id="3.20.20.370">
    <property type="entry name" value="Glycoside hydrolase/deacetylase"/>
    <property type="match status" value="1"/>
</dbReference>
<feature type="compositionally biased region" description="Polar residues" evidence="1">
    <location>
        <begin position="1706"/>
        <end position="1715"/>
    </location>
</feature>
<keyword evidence="4" id="KW-1185">Reference proteome</keyword>
<feature type="region of interest" description="Disordered" evidence="1">
    <location>
        <begin position="114"/>
        <end position="176"/>
    </location>
</feature>
<feature type="region of interest" description="Disordered" evidence="1">
    <location>
        <begin position="1100"/>
        <end position="1133"/>
    </location>
</feature>
<dbReference type="InterPro" id="IPR002557">
    <property type="entry name" value="Chitin-bd_dom"/>
</dbReference>
<gene>
    <name evidence="5" type="primary">LOC108672449</name>
</gene>
<dbReference type="OMA" id="YESSTTH"/>
<accession>A0A8B7NRA2</accession>
<dbReference type="GO" id="GO:0005975">
    <property type="term" value="P:carbohydrate metabolic process"/>
    <property type="evidence" value="ECO:0007669"/>
    <property type="project" value="InterPro"/>
</dbReference>
<dbReference type="InterPro" id="IPR036508">
    <property type="entry name" value="Chitin-bd_dom_sf"/>
</dbReference>
<dbReference type="SUPFAM" id="SSF57625">
    <property type="entry name" value="Invertebrate chitin-binding proteins"/>
    <property type="match status" value="1"/>
</dbReference>
<feature type="region of interest" description="Disordered" evidence="1">
    <location>
        <begin position="1753"/>
        <end position="1794"/>
    </location>
</feature>
<feature type="compositionally biased region" description="Polar residues" evidence="1">
    <location>
        <begin position="121"/>
        <end position="138"/>
    </location>
</feature>
<dbReference type="PANTHER" id="PTHR45985">
    <property type="match status" value="1"/>
</dbReference>
<feature type="compositionally biased region" description="Polar residues" evidence="1">
    <location>
        <begin position="1870"/>
        <end position="1886"/>
    </location>
</feature>
<feature type="compositionally biased region" description="Polar residues" evidence="1">
    <location>
        <begin position="785"/>
        <end position="799"/>
    </location>
</feature>
<dbReference type="GO" id="GO:0005576">
    <property type="term" value="C:extracellular region"/>
    <property type="evidence" value="ECO:0007669"/>
    <property type="project" value="InterPro"/>
</dbReference>
<evidence type="ECO:0000313" key="5">
    <source>
        <dbReference type="RefSeq" id="XP_018015601.1"/>
    </source>
</evidence>
<feature type="region of interest" description="Disordered" evidence="1">
    <location>
        <begin position="1651"/>
        <end position="1716"/>
    </location>
</feature>
<dbReference type="RefSeq" id="XP_018015601.1">
    <property type="nucleotide sequence ID" value="XM_018160112.2"/>
</dbReference>
<feature type="region of interest" description="Disordered" evidence="1">
    <location>
        <begin position="483"/>
        <end position="509"/>
    </location>
</feature>
<feature type="region of interest" description="Disordered" evidence="1">
    <location>
        <begin position="851"/>
        <end position="932"/>
    </location>
</feature>
<feature type="region of interest" description="Disordered" evidence="1">
    <location>
        <begin position="613"/>
        <end position="635"/>
    </location>
</feature>
<evidence type="ECO:0000259" key="3">
    <source>
        <dbReference type="PROSITE" id="PS50940"/>
    </source>
</evidence>
<sequence>MATISGLSLLLLLLVAGASLAQQERSISSGGAVRRRNRLPAGKSEVLDFSCPEDFGYYQHPTDCTQYYVCVFGGALQESCSGGLVYSHDLQTCDWPRNVVCNVDLSGPISTVLVTDPRTASPPTSQRSNLTPSVSSNGFPEALRTGSGRKELSGPSSNAVNRQGRIISSKDDPAQQDIRGRFQVQESTNRAFSVSPTTSKSTFSFPDELLRQKRDATDPLDMTLDERKTNSKNSRSLALDHKALSSGYPRIVTRGYDESFRDSAGNAKNFANFGKPGRFNQFTFIDKEPITSVREKVHDFFSLDSIEEDLDRAHEHSDTEARQSSNILHHRPIERWHRRRPSQENSNKRSVGPSAFEYNAAKSQLRFPFHSNFPAHISDAFRPQSFGHQPHSNHPPRNVRTNPSSAQPYSLKFHKGSNVSPGIQPSSGYSLSSSANPFQRFIEEHNDHGQEMSNPFRERPKPMPQEIYPFSEDQPTHLYDFGPPLHDKGHQRPSVDRPPPSAPFASQQGRTYDRPKFPIHIGNHDQSHFSDEKTNPKFLIASHGSILFSQPQPHEPNANSVREKQHAASLPYTHESISDDVNPTRQMDRSVQPVETLRSNQAYQNSWNDHTLSPVAPDNHPFEVESSDDILPRPPLTRYHEELDYPLVTEDYEYIDEYDYDETEPSKSNNFEKPNSYRPLNSIENQSPQNAPPRSRPEVQQSIKFTTPLPPQPEFTQRSPQLHQPKFTAKPPVRNRTPLNRQVDKKTLVSIELQESTPKDDPTTERPSRPTRPRIQIPVRRQRKTSTTTPKIESASTLKPFTLPPYDKPSSVRESIKSSNADKTSILVQETGRYSELSKLPDTSAAFKIKTDERQFHNRQNYRPALPGVKASSSSFQSQFDSRPQTPSFTNQQQQQQQQQLQPQQQQLQPQQQQLQPQQQQRQQSITPAPPALDDYTDLLNLTDAEYFYLYEDLLLEDYLDGSAGSSTVRPTTRVPIRLNPQAIDFRTFPIDSFSPSLTLTTSRTPHTISPKPLPLPTFNSIHTHPTTTSAPSTITSLQNLQKLKPNTIDLRLNLTDNLLQYQDIDPAPSFSMSSPLHSNLPTSSIIALPDTFPTDESPLPFSNFKLSQTSDRPSDKAWFSDPSSHSSSNHAKISSKSSFTSLFLPESEISLQDQILPKRSNAPEKRLKILVPKSLRSSSTSIKTSASAIIRPVSDDVDDIVEDELEAESTLPEEPTLITDEPFHPIDSASDANISTATNDTTPTNNPKVKVVAASYKASDATTIQPFHDNIDVLPLFPSNRTTPASKSILHPKPLPNTKPLAPRTNLQPIVQLSPNASFVRILSRQLTDGPSPVQSVRSIKKLRLRSLSVSSPLNSTTEQIPIYGEPSEDQNADQDPLLVGDDTVSDDYVFLDTTPKEVEDNAVDDKSNKKLALLFPKRFRTDDIANTGPKITKSTTTASTIPELELFDDLAENNRFPRPKLPKLSSVRNSLSAVSDSIVSISPSYRLTSRLSSNHPAAKIQLLSDSSKIHPNGNIRARFRPPSISTVPDHPKFIPSVQIKFPPSPITHEVLKHRFSPERFTNLRKEPLTESPNKLELTTTPTPKPGTTTTPNPVTTTTPELVITTTPDPVTTTTPRPASTTTRKFLKTTTSKHVTTTTLNPVTTTALKTVTITTPKPETTTTPKPETTTTPKPETTTTPKPETTTTPHAETSSTATHITASTAGVKTTTSTENPVAEYDTTDALYMYEESYYEVDPLSYTDQEYIEDVTETSARDHKTMDQDSPSTERPKSLPRPMLPFPKRSSSTTPSSADVIKLIDQTEDIDGKSTSTTVRPILKPIRPAKESSLTGSPTDLHNLPKDVEQATNASVSQQEHSNTTNEVLEPFGSDFTQSDHGNSSDHTNSTLDKEKSKSHPLLASLRSRVPFLNDDDSGLDSSNNTSSASDNGSSKPINPEKNTLNPLLLLKNTASLRQVEASNNSSSLNSSLISSSTSVSPKPNAGRLGHLFPTPRSEVAKSLRQSSQPKTQSSKASPVDSSRPSRLTLKPVSEIVKNTDHQITNIWKYPARRPPPVYPQPPYNSLATACDRKLCRLPDCNCGGKEVPNGIAPQDVPQMVLLTFDDSVNDLNKELYQDLFERGRTNPNGCPIAATFYISHEWTDYSQVQNLYADGHEIASHSITHSFGEQFSKLKWAKEIAGQREIMSAYGGVRMEDVRGMRAPFLAVGGNKMFEMLYEQNFTYDSSMPVYENRPPSYPYTLDYKLFHDCMIPPCPTNSFPGLWEVPMVMWQDLNGGRCSMGDACTTPPDAEGVYKMLIKNFERHYTTNRAPMGLFYHAAWFTTAHHKEGFIAFLDTISGMPDVWLVTNWQALQWMRDPVPLSQAKSFKPFQCNYPERPARCTSHRVCNVWHKGGVRYMRTCQKCPEAYPWVGATGVASPLND</sequence>
<dbReference type="GeneID" id="108672449"/>
<dbReference type="SMART" id="SM00494">
    <property type="entry name" value="ChtBD2"/>
    <property type="match status" value="1"/>
</dbReference>
<evidence type="ECO:0000256" key="2">
    <source>
        <dbReference type="SAM" id="SignalP"/>
    </source>
</evidence>
<dbReference type="GO" id="GO:0008061">
    <property type="term" value="F:chitin binding"/>
    <property type="evidence" value="ECO:0007669"/>
    <property type="project" value="InterPro"/>
</dbReference>
<feature type="compositionally biased region" description="Basic residues" evidence="1">
    <location>
        <begin position="328"/>
        <end position="340"/>
    </location>
</feature>
<feature type="compositionally biased region" description="Polar residues" evidence="1">
    <location>
        <begin position="666"/>
        <end position="689"/>
    </location>
</feature>
<feature type="compositionally biased region" description="Basic and acidic residues" evidence="1">
    <location>
        <begin position="312"/>
        <end position="321"/>
    </location>
</feature>
<feature type="region of interest" description="Disordered" evidence="1">
    <location>
        <begin position="1957"/>
        <end position="2025"/>
    </location>
</feature>
<evidence type="ECO:0000256" key="1">
    <source>
        <dbReference type="SAM" id="MobiDB-lite"/>
    </source>
</evidence>